<dbReference type="SUPFAM" id="SSF52540">
    <property type="entry name" value="P-loop containing nucleoside triphosphate hydrolases"/>
    <property type="match status" value="1"/>
</dbReference>
<reference evidence="1 2" key="1">
    <citation type="submission" date="2017-08" db="EMBL/GenBank/DDBJ databases">
        <authorList>
            <person name="Park S.-J."/>
            <person name="Kim H."/>
        </authorList>
    </citation>
    <scope>NUCLEOTIDE SEQUENCE [LARGE SCALE GENOMIC DNA]</scope>
    <source>
        <strain evidence="2">ye3</strain>
    </source>
</reference>
<dbReference type="Gene3D" id="3.40.50.300">
    <property type="entry name" value="P-loop containing nucleotide triphosphate hydrolases"/>
    <property type="match status" value="1"/>
</dbReference>
<sequence length="505" mass="57376">MSEVIIKLHECVALSQLDATIIEKLLHDDSCVQECEVLDFKRQLPESDLEYLTVIRDLTALHNSYGGFLIFGIGELEKDRSVEIVGVESGRLKLGKLRDLARSYLGCDLRIQAQAIQLSHVHLEALHVSKRSVGDSPTRFFKNGPHDERNKPYFKKGDVVFRRLDSNDMAKNAEDYDFLFSARRPPSLEISIENLADEEPLEHNLPDRILVCSRFIGRKGDLGELWAWLGDDFSRVRLIAGEGGLGKTSLAYRFSEEVATRRIRPFEKVVWLTAKERQFIAAEDSYRDDRKTDFNDAQSLFRAIASTHGYLDSELDELDLKESMQAALEGCSIMPSFIVIDDVDSLQPEDQQRALEFGMRTPANTKILLTTRVNFSYSPDNVLKLDGLPPDEFKEYIVGLRDRYQLPALKESKLSHLLEVTSGSPLFTDSLLRLERRGQTLDQAINQWKGEKGLEARKAALSREVQQLSKTAMRVLYAISLLKNTSYTELSEPVRNFVGEAYHRG</sequence>
<evidence type="ECO:0008006" key="3">
    <source>
        <dbReference type="Google" id="ProtNLM"/>
    </source>
</evidence>
<keyword evidence="2" id="KW-1185">Reference proteome</keyword>
<dbReference type="EMBL" id="CP022987">
    <property type="protein sequence ID" value="QAA92438.1"/>
    <property type="molecule type" value="Genomic_DNA"/>
</dbReference>
<dbReference type="RefSeq" id="WP_128353484.1">
    <property type="nucleotide sequence ID" value="NZ_CP022987.1"/>
</dbReference>
<evidence type="ECO:0000313" key="1">
    <source>
        <dbReference type="EMBL" id="QAA92438.1"/>
    </source>
</evidence>
<protein>
    <recommendedName>
        <fullName evidence="3">Schlafen AlbA-2 domain-containing protein</fullName>
    </recommendedName>
</protein>
<name>A0A410G7Z0_9BURK</name>
<dbReference type="Gene3D" id="3.30.950.30">
    <property type="entry name" value="Schlafen, AAA domain"/>
    <property type="match status" value="1"/>
</dbReference>
<gene>
    <name evidence="1" type="ORF">CKA81_00175</name>
</gene>
<dbReference type="InterPro" id="IPR027417">
    <property type="entry name" value="P-loop_NTPase"/>
</dbReference>
<dbReference type="AlphaFoldDB" id="A0A410G7Z0"/>
<dbReference type="InterPro" id="IPR038461">
    <property type="entry name" value="Schlafen_AlbA_2_dom_sf"/>
</dbReference>
<organism evidence="1 2">
    <name type="scientific">Pollutimonas thiosulfatoxidans</name>
    <dbReference type="NCBI Taxonomy" id="2028345"/>
    <lineage>
        <taxon>Bacteria</taxon>
        <taxon>Pseudomonadati</taxon>
        <taxon>Pseudomonadota</taxon>
        <taxon>Betaproteobacteria</taxon>
        <taxon>Burkholderiales</taxon>
        <taxon>Alcaligenaceae</taxon>
        <taxon>Pollutimonas</taxon>
    </lineage>
</organism>
<proteinExistence type="predicted"/>
<dbReference type="KEGG" id="pus:CKA81_00175"/>
<evidence type="ECO:0000313" key="2">
    <source>
        <dbReference type="Proteomes" id="UP000283474"/>
    </source>
</evidence>
<dbReference type="Proteomes" id="UP000283474">
    <property type="component" value="Chromosome"/>
</dbReference>
<accession>A0A410G7Z0</accession>
<dbReference type="OrthoDB" id="8431612at2"/>